<dbReference type="InterPro" id="IPR018958">
    <property type="entry name" value="Knr4/Smi1-like_dom"/>
</dbReference>
<dbReference type="AlphaFoldDB" id="C1GF34"/>
<dbReference type="Gene3D" id="3.40.1580.10">
    <property type="entry name" value="SMI1/KNR4-like"/>
    <property type="match status" value="1"/>
</dbReference>
<proteinExistence type="inferred from homology"/>
<feature type="compositionally biased region" description="Polar residues" evidence="2">
    <location>
        <begin position="145"/>
        <end position="162"/>
    </location>
</feature>
<dbReference type="VEuPathDB" id="FungiDB:PADG_05870"/>
<dbReference type="InterPro" id="IPR037883">
    <property type="entry name" value="Knr4/Smi1-like_sf"/>
</dbReference>
<evidence type="ECO:0000256" key="2">
    <source>
        <dbReference type="SAM" id="MobiDB-lite"/>
    </source>
</evidence>
<keyword evidence="5" id="KW-1185">Reference proteome</keyword>
<sequence>MTVSERGIDFRYFLGPFAANKPPVQRVRGALEQVPGYPLLSSPLLSSPLLSSSSLAASHLSLSLLDPFISSASPDGVDREFNLYVTESARSPDTPPISSTTTTTTFPPAMPSTFVSAFRSFWHTMTSNDRHASHDSPYRSGQHVPLSQNRNAPLTSVVTSAVESRPDLTSLEDNPAQRSSSPGWTGSQRGVTPPVRPYSPGIRSLSSQQRKSAEHIGAGSVPPTEIQMQSFHDGAPLPPPVSHSWKKIDLWAEKNYEELYDQLCEGCSQNDVNELEHELDCSLPLEVRESLQIHDGQERGGTPTGIIFGCMLLDCEEIVQEWKNWRTVNEEFLSTSSFSPPQPPSKVFGGSSPASSSSGPPPTQTASNTLWRQELLDKQDSQPPKAIQKAYAHPSWIPLARDWGGNNIAIDLAPGPSGKWGQVILFGRDYDCKYVVARSWAAFLAIVAEDLCSPKSFVDEDSGELKLKQFKQPGVEPPYLEILRWRTDQKYGRKPPRRKPTNGLGVNTSVNGNRDSPYGTPTVNGDERGRSPHRFPSRGPNASPKTTFGVSSPLARVAEETTSPDVSDPSNDKVDGPSSLNSDTSKKLDEPTELASPSTTTNTVSTTNTANTSNGEVTTKESAEQGSNSGKSKEEEKENRKSNVTTPRSPTFLEAEALEGMKNVAI</sequence>
<dbReference type="Pfam" id="PF09346">
    <property type="entry name" value="SMI1_KNR4"/>
    <property type="match status" value="1"/>
</dbReference>
<feature type="compositionally biased region" description="Polar residues" evidence="2">
    <location>
        <begin position="176"/>
        <end position="190"/>
    </location>
</feature>
<name>C1GF34_PARBD</name>
<accession>C1GF34</accession>
<dbReference type="GO" id="GO:0070880">
    <property type="term" value="P:fungal-type cell wall beta-glucan biosynthetic process"/>
    <property type="evidence" value="ECO:0007669"/>
    <property type="project" value="TreeGrafter"/>
</dbReference>
<feature type="compositionally biased region" description="Basic and acidic residues" evidence="2">
    <location>
        <begin position="631"/>
        <end position="641"/>
    </location>
</feature>
<dbReference type="GO" id="GO:0043332">
    <property type="term" value="C:mating projection tip"/>
    <property type="evidence" value="ECO:0007669"/>
    <property type="project" value="TreeGrafter"/>
</dbReference>
<dbReference type="InParanoid" id="C1GF34"/>
<feature type="compositionally biased region" description="Basic and acidic residues" evidence="2">
    <location>
        <begin position="128"/>
        <end position="137"/>
    </location>
</feature>
<evidence type="ECO:0000259" key="3">
    <source>
        <dbReference type="SMART" id="SM00860"/>
    </source>
</evidence>
<dbReference type="GeneID" id="22584718"/>
<gene>
    <name evidence="4" type="ORF">PADG_05870</name>
</gene>
<evidence type="ECO:0000256" key="1">
    <source>
        <dbReference type="ARBA" id="ARBA00005303"/>
    </source>
</evidence>
<dbReference type="InterPro" id="IPR051873">
    <property type="entry name" value="KNR4/SMI1_regulator"/>
</dbReference>
<dbReference type="HOGENOM" id="CLU_024700_1_0_1"/>
<dbReference type="InterPro" id="IPR009203">
    <property type="entry name" value="Knr4/Smi1"/>
</dbReference>
<feature type="compositionally biased region" description="Low complexity" evidence="2">
    <location>
        <begin position="96"/>
        <end position="108"/>
    </location>
</feature>
<feature type="compositionally biased region" description="Polar residues" evidence="2">
    <location>
        <begin position="560"/>
        <end position="569"/>
    </location>
</feature>
<dbReference type="PANTHER" id="PTHR47432:SF1">
    <property type="entry name" value="CELL WALL ASSEMBLY REGULATOR SMI1"/>
    <property type="match status" value="1"/>
</dbReference>
<comment type="similarity">
    <text evidence="1">Belongs to the KNR4/SMI1 family.</text>
</comment>
<protein>
    <recommendedName>
        <fullName evidence="3">Knr4/Smi1-like domain-containing protein</fullName>
    </recommendedName>
</protein>
<organism evidence="4 5">
    <name type="scientific">Paracoccidioides brasiliensis (strain Pb18)</name>
    <dbReference type="NCBI Taxonomy" id="502780"/>
    <lineage>
        <taxon>Eukaryota</taxon>
        <taxon>Fungi</taxon>
        <taxon>Dikarya</taxon>
        <taxon>Ascomycota</taxon>
        <taxon>Pezizomycotina</taxon>
        <taxon>Eurotiomycetes</taxon>
        <taxon>Eurotiomycetidae</taxon>
        <taxon>Onygenales</taxon>
        <taxon>Ajellomycetaceae</taxon>
        <taxon>Paracoccidioides</taxon>
    </lineage>
</organism>
<reference evidence="4 5" key="1">
    <citation type="journal article" date="2011" name="PLoS Genet.">
        <title>Comparative genomic analysis of human fungal pathogens causing paracoccidioidomycosis.</title>
        <authorList>
            <person name="Desjardins C.A."/>
            <person name="Champion M.D."/>
            <person name="Holder J.W."/>
            <person name="Muszewska A."/>
            <person name="Goldberg J."/>
            <person name="Bailao A.M."/>
            <person name="Brigido M.M."/>
            <person name="Ferreira M.E."/>
            <person name="Garcia A.M."/>
            <person name="Grynberg M."/>
            <person name="Gujja S."/>
            <person name="Heiman D.I."/>
            <person name="Henn M.R."/>
            <person name="Kodira C.D."/>
            <person name="Leon-Narvaez H."/>
            <person name="Longo L.V."/>
            <person name="Ma L.J."/>
            <person name="Malavazi I."/>
            <person name="Matsuo A.L."/>
            <person name="Morais F.V."/>
            <person name="Pereira M."/>
            <person name="Rodriguez-Brito S."/>
            <person name="Sakthikumar S."/>
            <person name="Salem-Izacc S.M."/>
            <person name="Sykes S.M."/>
            <person name="Teixeira M.M."/>
            <person name="Vallejo M.C."/>
            <person name="Walter M.E."/>
            <person name="Yandava C."/>
            <person name="Young S."/>
            <person name="Zeng Q."/>
            <person name="Zucker J."/>
            <person name="Felipe M.S."/>
            <person name="Goldman G.H."/>
            <person name="Haas B.J."/>
            <person name="McEwen J.G."/>
            <person name="Nino-Vega G."/>
            <person name="Puccia R."/>
            <person name="San-Blas G."/>
            <person name="Soares C.M."/>
            <person name="Birren B.W."/>
            <person name="Cuomo C.A."/>
        </authorList>
    </citation>
    <scope>NUCLEOTIDE SEQUENCE [LARGE SCALE GENOMIC DNA]</scope>
    <source>
        <strain evidence="4 5">Pb18</strain>
    </source>
</reference>
<feature type="compositionally biased region" description="Low complexity" evidence="2">
    <location>
        <begin position="349"/>
        <end position="358"/>
    </location>
</feature>
<dbReference type="SMART" id="SM00860">
    <property type="entry name" value="SMI1_KNR4"/>
    <property type="match status" value="1"/>
</dbReference>
<feature type="region of interest" description="Disordered" evidence="2">
    <location>
        <begin position="89"/>
        <end position="108"/>
    </location>
</feature>
<dbReference type="KEGG" id="pbn:PADG_05870"/>
<dbReference type="OrthoDB" id="2305498at2759"/>
<dbReference type="PIRSF" id="PIRSF017023">
    <property type="entry name" value="KNR4"/>
    <property type="match status" value="1"/>
</dbReference>
<dbReference type="RefSeq" id="XP_010761245.1">
    <property type="nucleotide sequence ID" value="XM_010762943.1"/>
</dbReference>
<dbReference type="EMBL" id="KN275963">
    <property type="protein sequence ID" value="EEH49791.2"/>
    <property type="molecule type" value="Genomic_DNA"/>
</dbReference>
<dbReference type="STRING" id="502780.C1GF34"/>
<feature type="compositionally biased region" description="Polar residues" evidence="2">
    <location>
        <begin position="504"/>
        <end position="523"/>
    </location>
</feature>
<feature type="compositionally biased region" description="Low complexity" evidence="2">
    <location>
        <begin position="596"/>
        <end position="614"/>
    </location>
</feature>
<dbReference type="Proteomes" id="UP000001628">
    <property type="component" value="Unassembled WGS sequence"/>
</dbReference>
<feature type="region of interest" description="Disordered" evidence="2">
    <location>
        <begin position="334"/>
        <end position="367"/>
    </location>
</feature>
<dbReference type="eggNOG" id="ENOG502QTAZ">
    <property type="taxonomic scope" value="Eukaryota"/>
</dbReference>
<feature type="region of interest" description="Disordered" evidence="2">
    <location>
        <begin position="486"/>
        <end position="666"/>
    </location>
</feature>
<dbReference type="SUPFAM" id="SSF160631">
    <property type="entry name" value="SMI1/KNR4-like"/>
    <property type="match status" value="1"/>
</dbReference>
<dbReference type="PANTHER" id="PTHR47432">
    <property type="entry name" value="CELL WALL ASSEMBLY REGULATOR SMI1"/>
    <property type="match status" value="1"/>
</dbReference>
<evidence type="ECO:0000313" key="5">
    <source>
        <dbReference type="Proteomes" id="UP000001628"/>
    </source>
</evidence>
<evidence type="ECO:0000313" key="4">
    <source>
        <dbReference type="EMBL" id="EEH49791.2"/>
    </source>
</evidence>
<dbReference type="OMA" id="ESLMVHD"/>
<feature type="region of interest" description="Disordered" evidence="2">
    <location>
        <begin position="128"/>
        <end position="237"/>
    </location>
</feature>
<feature type="domain" description="Knr4/Smi1-like" evidence="3">
    <location>
        <begin position="266"/>
        <end position="446"/>
    </location>
</feature>